<evidence type="ECO:0000313" key="2">
    <source>
        <dbReference type="Proteomes" id="UP000236755"/>
    </source>
</evidence>
<gene>
    <name evidence="1" type="ORF">SAMN04488065_0202</name>
</gene>
<evidence type="ECO:0000313" key="1">
    <source>
        <dbReference type="EMBL" id="SDZ77339.1"/>
    </source>
</evidence>
<dbReference type="EMBL" id="FNQT01000001">
    <property type="protein sequence ID" value="SDZ77339.1"/>
    <property type="molecule type" value="Genomic_DNA"/>
</dbReference>
<sequence length="124" mass="13663">MGRATPRRSSTTLRVTNQDSRAHTVHVLLFDGDSLAHWASQQVPAADDEGLGTATFEGYPPDLEPTRLLARRDEQTSAATQFDFTAHDADCLGLRLEIGEQRPDPHLVVWYTGDPCENETATAE</sequence>
<organism evidence="1 2">
    <name type="scientific">Haloplanus vescus</name>
    <dbReference type="NCBI Taxonomy" id="555874"/>
    <lineage>
        <taxon>Archaea</taxon>
        <taxon>Methanobacteriati</taxon>
        <taxon>Methanobacteriota</taxon>
        <taxon>Stenosarchaea group</taxon>
        <taxon>Halobacteria</taxon>
        <taxon>Halobacteriales</taxon>
        <taxon>Haloferacaceae</taxon>
        <taxon>Haloplanus</taxon>
    </lineage>
</organism>
<name>A0A1H3VRF1_9EURY</name>
<proteinExistence type="predicted"/>
<dbReference type="AlphaFoldDB" id="A0A1H3VRF1"/>
<keyword evidence="2" id="KW-1185">Reference proteome</keyword>
<protein>
    <submittedName>
        <fullName evidence="1">Uncharacterized protein</fullName>
    </submittedName>
</protein>
<reference evidence="1 2" key="1">
    <citation type="submission" date="2016-10" db="EMBL/GenBank/DDBJ databases">
        <authorList>
            <person name="de Groot N.N."/>
        </authorList>
    </citation>
    <scope>NUCLEOTIDE SEQUENCE [LARGE SCALE GENOMIC DNA]</scope>
    <source>
        <strain evidence="1 2">CGMCC 1.8712</strain>
    </source>
</reference>
<accession>A0A1H3VRF1</accession>
<dbReference type="Proteomes" id="UP000236755">
    <property type="component" value="Unassembled WGS sequence"/>
</dbReference>